<comment type="similarity">
    <text evidence="1">Belongs to the glycosyltransferase 2 family.</text>
</comment>
<reference evidence="6 7" key="1">
    <citation type="submission" date="2021-05" db="EMBL/GenBank/DDBJ databases">
        <title>Biocontrol using Exiguobacterium acetylicum SI17 against litchi downy blight caused by Peronophythora litchii.</title>
        <authorList>
            <person name="Zheng L."/>
        </authorList>
    </citation>
    <scope>NUCLEOTIDE SEQUENCE [LARGE SCALE GENOMIC DNA]</scope>
    <source>
        <strain evidence="6 7">SI17</strain>
    </source>
</reference>
<dbReference type="Gene3D" id="3.90.550.10">
    <property type="entry name" value="Spore Coat Polysaccharide Biosynthesis Protein SpsA, Chain A"/>
    <property type="match status" value="1"/>
</dbReference>
<evidence type="ECO:0000256" key="1">
    <source>
        <dbReference type="ARBA" id="ARBA00006739"/>
    </source>
</evidence>
<organism evidence="6 7">
    <name type="scientific">Exiguobacterium acetylicum</name>
    <name type="common">Brevibacterium acetylicum</name>
    <dbReference type="NCBI Taxonomy" id="41170"/>
    <lineage>
        <taxon>Bacteria</taxon>
        <taxon>Bacillati</taxon>
        <taxon>Bacillota</taxon>
        <taxon>Bacilli</taxon>
        <taxon>Bacillales</taxon>
        <taxon>Bacillales Family XII. Incertae Sedis</taxon>
        <taxon>Exiguobacterium</taxon>
    </lineage>
</organism>
<feature type="domain" description="Glycosyltransferase 2-like" evidence="4">
    <location>
        <begin position="6"/>
        <end position="133"/>
    </location>
</feature>
<evidence type="ECO:0000256" key="2">
    <source>
        <dbReference type="ARBA" id="ARBA00022676"/>
    </source>
</evidence>
<protein>
    <submittedName>
        <fullName evidence="6">Glycosyltransferase family 2 protein</fullName>
    </submittedName>
</protein>
<dbReference type="Pfam" id="PF19087">
    <property type="entry name" value="DUF5776"/>
    <property type="match status" value="2"/>
</dbReference>
<accession>A0ABX8GD98</accession>
<dbReference type="InterPro" id="IPR029044">
    <property type="entry name" value="Nucleotide-diphossugar_trans"/>
</dbReference>
<dbReference type="CDD" id="cd00761">
    <property type="entry name" value="Glyco_tranf_GTA_type"/>
    <property type="match status" value="1"/>
</dbReference>
<proteinExistence type="inferred from homology"/>
<dbReference type="Proteomes" id="UP000679498">
    <property type="component" value="Chromosome"/>
</dbReference>
<sequence length="630" mass="71370">MGKIVSIIIPVYNKATYLSTCIASIQALTLDHSTMEAIFVDDGSTDESLSILQTAAETMDFIRIIALPENTGSPAHPRNVGIEEATGRYVTFLDADDRLDPVGFPQLVAQAASNDADIAFGQTIKHTDTSIQKVGRFASFTTANQLVPYEIDKVFRAVGPPGKILKRSVLIEHNIRFSPMQFGEDKLFFFEAISKCQTASMNPAPVYHVNRFAMNDSLVGQTSIFEKTTFNLQVLEKTLELDIPTVAKTHALSRLIEMDFLSRLFNNKRFLEHPQHQTFFDLFREMITIFERHGADPADFIFDDIFQKQYALLQQQDYDSFVAFITLLVQKHKARRYVSENRLYFRMPKSLHHLGPVLEPFFATYAGTRLVDGVFYEIVQLLKDDTASVDQVLLIAPNDEATETAVPFQIEGTELFIPTEALERHSYPFQLMLIHDDYHPFVVRMTLPSSVNGMHLHYQQLKVEFRPAESRSPVQKIDATKYHVDAPTQVVVLEKAFLYDDLEFEHKQTALEVGQLLAISDLQLTLAGTPRLVTVDGAYVTANKKYIHLPPMIDDETYLTDLPTTVRILKTCKQYADRDFKNELPTKNTPDTVLSIEKIVLSSKGTPRLKTAQDTYITANRSFIQPIHEA</sequence>
<dbReference type="SUPFAM" id="SSF53448">
    <property type="entry name" value="Nucleotide-diphospho-sugar transferases"/>
    <property type="match status" value="1"/>
</dbReference>
<name>A0ABX8GD98_EXIAC</name>
<dbReference type="PANTHER" id="PTHR22916">
    <property type="entry name" value="GLYCOSYLTRANSFERASE"/>
    <property type="match status" value="1"/>
</dbReference>
<dbReference type="PANTHER" id="PTHR22916:SF51">
    <property type="entry name" value="GLYCOSYLTRANSFERASE EPSH-RELATED"/>
    <property type="match status" value="1"/>
</dbReference>
<dbReference type="RefSeq" id="WP_214808406.1">
    <property type="nucleotide sequence ID" value="NZ_CP075897.1"/>
</dbReference>
<dbReference type="EMBL" id="CP075897">
    <property type="protein sequence ID" value="QWB31406.1"/>
    <property type="molecule type" value="Genomic_DNA"/>
</dbReference>
<evidence type="ECO:0000313" key="7">
    <source>
        <dbReference type="Proteomes" id="UP000679498"/>
    </source>
</evidence>
<keyword evidence="3" id="KW-0808">Transferase</keyword>
<dbReference type="InterPro" id="IPR001173">
    <property type="entry name" value="Glyco_trans_2-like"/>
</dbReference>
<evidence type="ECO:0000256" key="3">
    <source>
        <dbReference type="ARBA" id="ARBA00022679"/>
    </source>
</evidence>
<evidence type="ECO:0000259" key="4">
    <source>
        <dbReference type="Pfam" id="PF00535"/>
    </source>
</evidence>
<feature type="domain" description="DUF5776" evidence="5">
    <location>
        <begin position="482"/>
        <end position="547"/>
    </location>
</feature>
<dbReference type="InterPro" id="IPR044081">
    <property type="entry name" value="DUF5776"/>
</dbReference>
<gene>
    <name evidence="6" type="ORF">KKI46_07100</name>
</gene>
<dbReference type="Pfam" id="PF00535">
    <property type="entry name" value="Glycos_transf_2"/>
    <property type="match status" value="1"/>
</dbReference>
<evidence type="ECO:0000313" key="6">
    <source>
        <dbReference type="EMBL" id="QWB31406.1"/>
    </source>
</evidence>
<evidence type="ECO:0000259" key="5">
    <source>
        <dbReference type="Pfam" id="PF19087"/>
    </source>
</evidence>
<keyword evidence="7" id="KW-1185">Reference proteome</keyword>
<dbReference type="GeneID" id="88811436"/>
<feature type="domain" description="DUF5776" evidence="5">
    <location>
        <begin position="558"/>
        <end position="624"/>
    </location>
</feature>
<keyword evidence="2" id="KW-0328">Glycosyltransferase</keyword>